<accession>A0A3N0BA78</accession>
<evidence type="ECO:0000256" key="8">
    <source>
        <dbReference type="ARBA" id="ARBA00022777"/>
    </source>
</evidence>
<evidence type="ECO:0000256" key="9">
    <source>
        <dbReference type="ARBA" id="ARBA00022827"/>
    </source>
</evidence>
<keyword evidence="8 14" id="KW-0418">Kinase</keyword>
<keyword evidence="11" id="KW-0511">Multifunctional enzyme</keyword>
<dbReference type="GO" id="GO:0006747">
    <property type="term" value="P:FAD biosynthetic process"/>
    <property type="evidence" value="ECO:0007669"/>
    <property type="project" value="UniProtKB-UniRule"/>
</dbReference>
<keyword evidence="4 14" id="KW-0288">FMN</keyword>
<comment type="catalytic activity">
    <reaction evidence="12 14">
        <text>riboflavin + ATP = FMN + ADP + H(+)</text>
        <dbReference type="Rhea" id="RHEA:14357"/>
        <dbReference type="ChEBI" id="CHEBI:15378"/>
        <dbReference type="ChEBI" id="CHEBI:30616"/>
        <dbReference type="ChEBI" id="CHEBI:57986"/>
        <dbReference type="ChEBI" id="CHEBI:58210"/>
        <dbReference type="ChEBI" id="CHEBI:456216"/>
        <dbReference type="EC" id="2.7.1.26"/>
    </reaction>
</comment>
<dbReference type="Pfam" id="PF01687">
    <property type="entry name" value="Flavokinase"/>
    <property type="match status" value="1"/>
</dbReference>
<evidence type="ECO:0000256" key="6">
    <source>
        <dbReference type="ARBA" id="ARBA00022695"/>
    </source>
</evidence>
<keyword evidence="6 14" id="KW-0548">Nucleotidyltransferase</keyword>
<dbReference type="Pfam" id="PF06574">
    <property type="entry name" value="FAD_syn"/>
    <property type="match status" value="1"/>
</dbReference>
<keyword evidence="9 14" id="KW-0274">FAD</keyword>
<evidence type="ECO:0000256" key="2">
    <source>
        <dbReference type="ARBA" id="ARBA00005201"/>
    </source>
</evidence>
<protein>
    <recommendedName>
        <fullName evidence="14">Riboflavin biosynthesis protein</fullName>
    </recommendedName>
    <domain>
        <recommendedName>
            <fullName evidence="14">Riboflavin kinase</fullName>
            <ecNumber evidence="14">2.7.1.26</ecNumber>
        </recommendedName>
        <alternativeName>
            <fullName evidence="14">Flavokinase</fullName>
        </alternativeName>
    </domain>
    <domain>
        <recommendedName>
            <fullName evidence="14">FMN adenylyltransferase</fullName>
            <ecNumber evidence="14">2.7.7.2</ecNumber>
        </recommendedName>
        <alternativeName>
            <fullName evidence="14">FAD pyrophosphorylase</fullName>
        </alternativeName>
        <alternativeName>
            <fullName evidence="14">FAD synthase</fullName>
        </alternativeName>
    </domain>
</protein>
<dbReference type="InterPro" id="IPR015864">
    <property type="entry name" value="FAD_synthase"/>
</dbReference>
<dbReference type="PANTHER" id="PTHR22749:SF6">
    <property type="entry name" value="RIBOFLAVIN KINASE"/>
    <property type="match status" value="1"/>
</dbReference>
<proteinExistence type="inferred from homology"/>
<comment type="pathway">
    <text evidence="2 14">Cofactor biosynthesis; FMN biosynthesis; FMN from riboflavin (ATP route): step 1/1.</text>
</comment>
<dbReference type="OrthoDB" id="9803667at2"/>
<organism evidence="16 17">
    <name type="scientific">Paraeggerthella hongkongensis</name>
    <dbReference type="NCBI Taxonomy" id="230658"/>
    <lineage>
        <taxon>Bacteria</taxon>
        <taxon>Bacillati</taxon>
        <taxon>Actinomycetota</taxon>
        <taxon>Coriobacteriia</taxon>
        <taxon>Eggerthellales</taxon>
        <taxon>Eggerthellaceae</taxon>
        <taxon>Paraeggerthella</taxon>
    </lineage>
</organism>
<evidence type="ECO:0000256" key="14">
    <source>
        <dbReference type="PIRNR" id="PIRNR004491"/>
    </source>
</evidence>
<comment type="similarity">
    <text evidence="14">Belongs to the ribF family.</text>
</comment>
<comment type="pathway">
    <text evidence="1 14">Cofactor biosynthesis; FAD biosynthesis; FAD from FMN: step 1/1.</text>
</comment>
<dbReference type="SUPFAM" id="SSF52374">
    <property type="entry name" value="Nucleotidylyl transferase"/>
    <property type="match status" value="1"/>
</dbReference>
<evidence type="ECO:0000256" key="4">
    <source>
        <dbReference type="ARBA" id="ARBA00022643"/>
    </source>
</evidence>
<dbReference type="GO" id="GO:0005524">
    <property type="term" value="F:ATP binding"/>
    <property type="evidence" value="ECO:0007669"/>
    <property type="project" value="UniProtKB-UniRule"/>
</dbReference>
<evidence type="ECO:0000256" key="12">
    <source>
        <dbReference type="ARBA" id="ARBA00047880"/>
    </source>
</evidence>
<feature type="domain" description="Riboflavin kinase" evidence="15">
    <location>
        <begin position="183"/>
        <end position="304"/>
    </location>
</feature>
<dbReference type="InterPro" id="IPR023465">
    <property type="entry name" value="Riboflavin_kinase_dom_sf"/>
</dbReference>
<comment type="caution">
    <text evidence="16">The sequence shown here is derived from an EMBL/GenBank/DDBJ whole genome shotgun (WGS) entry which is preliminary data.</text>
</comment>
<dbReference type="UniPathway" id="UPA00277">
    <property type="reaction ID" value="UER00407"/>
</dbReference>
<evidence type="ECO:0000313" key="16">
    <source>
        <dbReference type="EMBL" id="RNL43907.1"/>
    </source>
</evidence>
<dbReference type="Gene3D" id="3.40.50.620">
    <property type="entry name" value="HUPs"/>
    <property type="match status" value="1"/>
</dbReference>
<keyword evidence="5 14" id="KW-0808">Transferase</keyword>
<dbReference type="InterPro" id="IPR014729">
    <property type="entry name" value="Rossmann-like_a/b/a_fold"/>
</dbReference>
<keyword evidence="17" id="KW-1185">Reference proteome</keyword>
<dbReference type="EMBL" id="QICD01000012">
    <property type="protein sequence ID" value="RNL43907.1"/>
    <property type="molecule type" value="Genomic_DNA"/>
</dbReference>
<dbReference type="InterPro" id="IPR015865">
    <property type="entry name" value="Riboflavin_kinase_bac/euk"/>
</dbReference>
<dbReference type="Gene3D" id="2.40.30.30">
    <property type="entry name" value="Riboflavin kinase-like"/>
    <property type="match status" value="1"/>
</dbReference>
<name>A0A3N0BA78_9ACTN</name>
<gene>
    <name evidence="16" type="primary">ribF</name>
    <name evidence="16" type="ORF">DMP08_07445</name>
</gene>
<dbReference type="SMART" id="SM00904">
    <property type="entry name" value="Flavokinase"/>
    <property type="match status" value="1"/>
</dbReference>
<dbReference type="InterPro" id="IPR002606">
    <property type="entry name" value="Riboflavin_kinase_bac"/>
</dbReference>
<evidence type="ECO:0000259" key="15">
    <source>
        <dbReference type="SMART" id="SM00904"/>
    </source>
</evidence>
<dbReference type="SUPFAM" id="SSF82114">
    <property type="entry name" value="Riboflavin kinase-like"/>
    <property type="match status" value="1"/>
</dbReference>
<evidence type="ECO:0000313" key="17">
    <source>
        <dbReference type="Proteomes" id="UP000278632"/>
    </source>
</evidence>
<sequence>MVKIYRADESFDHAFFSGASCAFGVFDGVHRGHRFLLDCARETARESGGRSVALTFDIDPDEVFHPDRLKKLMTNDERLSMLAQTGVDAVVALPFTREFAASSPERFLVQTFDGTPPAFLHVGFDFKFGARAAGTVDDLDAWGSVEGTHVRAHGLKSEDGSPITATRIRLLLADGAIEEANRLLGRAYFMTGTVTPGRGEGADLGFRTANLVVDDQLRPLGDGVYAAWAVVDGARYKAAVNVGVAATFADRATATCEVHLLDFSGDLYGKPIKVEFLHWLRPMRKFDDIDELVATVQGNIQWVRDNL</sequence>
<evidence type="ECO:0000256" key="13">
    <source>
        <dbReference type="ARBA" id="ARBA00049494"/>
    </source>
</evidence>
<dbReference type="GO" id="GO:0008531">
    <property type="term" value="F:riboflavin kinase activity"/>
    <property type="evidence" value="ECO:0007669"/>
    <property type="project" value="UniProtKB-UniRule"/>
</dbReference>
<evidence type="ECO:0000256" key="3">
    <source>
        <dbReference type="ARBA" id="ARBA00022630"/>
    </source>
</evidence>
<evidence type="ECO:0000256" key="7">
    <source>
        <dbReference type="ARBA" id="ARBA00022741"/>
    </source>
</evidence>
<dbReference type="CDD" id="cd02064">
    <property type="entry name" value="FAD_synthetase_N"/>
    <property type="match status" value="1"/>
</dbReference>
<keyword evidence="3 14" id="KW-0285">Flavoprotein</keyword>
<dbReference type="InterPro" id="IPR023468">
    <property type="entry name" value="Riboflavin_kinase"/>
</dbReference>
<dbReference type="UniPathway" id="UPA00276">
    <property type="reaction ID" value="UER00406"/>
</dbReference>
<evidence type="ECO:0000256" key="5">
    <source>
        <dbReference type="ARBA" id="ARBA00022679"/>
    </source>
</evidence>
<dbReference type="EC" id="2.7.7.2" evidence="14"/>
<dbReference type="Proteomes" id="UP000278632">
    <property type="component" value="Unassembled WGS sequence"/>
</dbReference>
<dbReference type="GO" id="GO:0009398">
    <property type="term" value="P:FMN biosynthetic process"/>
    <property type="evidence" value="ECO:0007669"/>
    <property type="project" value="UniProtKB-UniRule"/>
</dbReference>
<dbReference type="GO" id="GO:0003919">
    <property type="term" value="F:FMN adenylyltransferase activity"/>
    <property type="evidence" value="ECO:0007669"/>
    <property type="project" value="UniProtKB-UniRule"/>
</dbReference>
<evidence type="ECO:0000256" key="10">
    <source>
        <dbReference type="ARBA" id="ARBA00022840"/>
    </source>
</evidence>
<dbReference type="PANTHER" id="PTHR22749">
    <property type="entry name" value="RIBOFLAVIN KINASE/FMN ADENYLYLTRANSFERASE"/>
    <property type="match status" value="1"/>
</dbReference>
<dbReference type="AlphaFoldDB" id="A0A3N0BA78"/>
<keyword evidence="7 14" id="KW-0547">Nucleotide-binding</keyword>
<comment type="catalytic activity">
    <reaction evidence="13 14">
        <text>FMN + ATP + H(+) = FAD + diphosphate</text>
        <dbReference type="Rhea" id="RHEA:17237"/>
        <dbReference type="ChEBI" id="CHEBI:15378"/>
        <dbReference type="ChEBI" id="CHEBI:30616"/>
        <dbReference type="ChEBI" id="CHEBI:33019"/>
        <dbReference type="ChEBI" id="CHEBI:57692"/>
        <dbReference type="ChEBI" id="CHEBI:58210"/>
        <dbReference type="EC" id="2.7.7.2"/>
    </reaction>
</comment>
<dbReference type="PIRSF" id="PIRSF004491">
    <property type="entry name" value="FAD_Synth"/>
    <property type="match status" value="1"/>
</dbReference>
<keyword evidence="10 14" id="KW-0067">ATP-binding</keyword>
<dbReference type="GO" id="GO:0009231">
    <property type="term" value="P:riboflavin biosynthetic process"/>
    <property type="evidence" value="ECO:0007669"/>
    <property type="project" value="InterPro"/>
</dbReference>
<evidence type="ECO:0000256" key="1">
    <source>
        <dbReference type="ARBA" id="ARBA00004726"/>
    </source>
</evidence>
<evidence type="ECO:0000256" key="11">
    <source>
        <dbReference type="ARBA" id="ARBA00023268"/>
    </source>
</evidence>
<dbReference type="RefSeq" id="WP_123192298.1">
    <property type="nucleotide sequence ID" value="NZ_QICD01000012.1"/>
</dbReference>
<dbReference type="EC" id="2.7.1.26" evidence="14"/>
<dbReference type="NCBIfam" id="TIGR00083">
    <property type="entry name" value="ribF"/>
    <property type="match status" value="1"/>
</dbReference>
<reference evidence="17" key="1">
    <citation type="submission" date="2018-05" db="EMBL/GenBank/DDBJ databases">
        <title>Genome Sequencing of selected type strains of the family Eggerthellaceae.</title>
        <authorList>
            <person name="Danylec N."/>
            <person name="Stoll D.A."/>
            <person name="Doetsch A."/>
            <person name="Huch M."/>
        </authorList>
    </citation>
    <scope>NUCLEOTIDE SEQUENCE [LARGE SCALE GENOMIC DNA]</scope>
    <source>
        <strain evidence="17">DSM 16106</strain>
    </source>
</reference>